<proteinExistence type="predicted"/>
<dbReference type="SUPFAM" id="SSF52833">
    <property type="entry name" value="Thioredoxin-like"/>
    <property type="match status" value="1"/>
</dbReference>
<dbReference type="PROSITE" id="PS50404">
    <property type="entry name" value="GST_NTER"/>
    <property type="match status" value="1"/>
</dbReference>
<dbReference type="EMBL" id="JAQQXT010000005">
    <property type="protein sequence ID" value="MDC8772047.1"/>
    <property type="molecule type" value="Genomic_DNA"/>
</dbReference>
<dbReference type="InterPro" id="IPR036249">
    <property type="entry name" value="Thioredoxin-like_sf"/>
</dbReference>
<protein>
    <submittedName>
        <fullName evidence="2">Glutathione S-transferase N-terminal domain-containing protein</fullName>
    </submittedName>
</protein>
<dbReference type="InterPro" id="IPR011767">
    <property type="entry name" value="GLR_AS"/>
</dbReference>
<dbReference type="PROSITE" id="PS51354">
    <property type="entry name" value="GLUTAREDOXIN_2"/>
    <property type="match status" value="1"/>
</dbReference>
<dbReference type="Gene3D" id="3.40.30.10">
    <property type="entry name" value="Glutaredoxin"/>
    <property type="match status" value="1"/>
</dbReference>
<evidence type="ECO:0000313" key="2">
    <source>
        <dbReference type="EMBL" id="MDC8772047.1"/>
    </source>
</evidence>
<organism evidence="2 3">
    <name type="scientific">Roseateles albus</name>
    <dbReference type="NCBI Taxonomy" id="2987525"/>
    <lineage>
        <taxon>Bacteria</taxon>
        <taxon>Pseudomonadati</taxon>
        <taxon>Pseudomonadota</taxon>
        <taxon>Betaproteobacteria</taxon>
        <taxon>Burkholderiales</taxon>
        <taxon>Sphaerotilaceae</taxon>
        <taxon>Roseateles</taxon>
    </lineage>
</organism>
<dbReference type="PROSITE" id="PS00195">
    <property type="entry name" value="GLUTAREDOXIN_1"/>
    <property type="match status" value="1"/>
</dbReference>
<evidence type="ECO:0000313" key="3">
    <source>
        <dbReference type="Proteomes" id="UP001221189"/>
    </source>
</evidence>
<dbReference type="InterPro" id="IPR004045">
    <property type="entry name" value="Glutathione_S-Trfase_N"/>
</dbReference>
<dbReference type="Pfam" id="PF13417">
    <property type="entry name" value="GST_N_3"/>
    <property type="match status" value="1"/>
</dbReference>
<comment type="caution">
    <text evidence="2">The sequence shown here is derived from an EMBL/GenBank/DDBJ whole genome shotgun (WGS) entry which is preliminary data.</text>
</comment>
<sequence>MKPLIRLFFRTLRIVLGPFMLLKERLARPAPMQRSAEAQAKVDQQCASLALYQFKTCPFCIKVRQEIHALALPIAQLDAQHDEGNKATLMQGSGATKVPCLKITEADGSVQWLGESGAIIAYLRGRFAG</sequence>
<reference evidence="2 3" key="1">
    <citation type="submission" date="2022-10" db="EMBL/GenBank/DDBJ databases">
        <title>Paucibacter sp. hw1 Genome sequencing.</title>
        <authorList>
            <person name="Park S."/>
        </authorList>
    </citation>
    <scope>NUCLEOTIDE SEQUENCE [LARGE SCALE GENOMIC DNA]</scope>
    <source>
        <strain evidence="3">hw1</strain>
    </source>
</reference>
<dbReference type="CDD" id="cd00570">
    <property type="entry name" value="GST_N_family"/>
    <property type="match status" value="1"/>
</dbReference>
<keyword evidence="3" id="KW-1185">Reference proteome</keyword>
<gene>
    <name evidence="2" type="ORF">PRZ03_10740</name>
</gene>
<evidence type="ECO:0000259" key="1">
    <source>
        <dbReference type="PROSITE" id="PS50404"/>
    </source>
</evidence>
<name>A0ABT5KDP2_9BURK</name>
<dbReference type="RefSeq" id="WP_273600292.1">
    <property type="nucleotide sequence ID" value="NZ_JAQQXT010000005.1"/>
</dbReference>
<dbReference type="Proteomes" id="UP001221189">
    <property type="component" value="Unassembled WGS sequence"/>
</dbReference>
<accession>A0ABT5KDP2</accession>
<feature type="domain" description="GST N-terminal" evidence="1">
    <location>
        <begin position="47"/>
        <end position="129"/>
    </location>
</feature>